<reference evidence="1" key="1">
    <citation type="submission" date="2018-05" db="EMBL/GenBank/DDBJ databases">
        <title>Draft genome of Mucuna pruriens seed.</title>
        <authorList>
            <person name="Nnadi N.E."/>
            <person name="Vos R."/>
            <person name="Hasami M.H."/>
            <person name="Devisetty U.K."/>
            <person name="Aguiy J.C."/>
        </authorList>
    </citation>
    <scope>NUCLEOTIDE SEQUENCE [LARGE SCALE GENOMIC DNA]</scope>
    <source>
        <strain evidence="1">JCA_2017</strain>
    </source>
</reference>
<accession>A0A371EXL0</accession>
<dbReference type="OrthoDB" id="1750196at2759"/>
<gene>
    <name evidence="1" type="ORF">CR513_49920</name>
</gene>
<dbReference type="AlphaFoldDB" id="A0A371EXL0"/>
<comment type="caution">
    <text evidence="1">The sequence shown here is derived from an EMBL/GenBank/DDBJ whole genome shotgun (WGS) entry which is preliminary data.</text>
</comment>
<organism evidence="1 2">
    <name type="scientific">Mucuna pruriens</name>
    <name type="common">Velvet bean</name>
    <name type="synonym">Dolichos pruriens</name>
    <dbReference type="NCBI Taxonomy" id="157652"/>
    <lineage>
        <taxon>Eukaryota</taxon>
        <taxon>Viridiplantae</taxon>
        <taxon>Streptophyta</taxon>
        <taxon>Embryophyta</taxon>
        <taxon>Tracheophyta</taxon>
        <taxon>Spermatophyta</taxon>
        <taxon>Magnoliopsida</taxon>
        <taxon>eudicotyledons</taxon>
        <taxon>Gunneridae</taxon>
        <taxon>Pentapetalae</taxon>
        <taxon>rosids</taxon>
        <taxon>fabids</taxon>
        <taxon>Fabales</taxon>
        <taxon>Fabaceae</taxon>
        <taxon>Papilionoideae</taxon>
        <taxon>50 kb inversion clade</taxon>
        <taxon>NPAAA clade</taxon>
        <taxon>indigoferoid/millettioid clade</taxon>
        <taxon>Phaseoleae</taxon>
        <taxon>Mucuna</taxon>
    </lineage>
</organism>
<evidence type="ECO:0008006" key="3">
    <source>
        <dbReference type="Google" id="ProtNLM"/>
    </source>
</evidence>
<name>A0A371EXL0_MUCPR</name>
<sequence length="303" mass="33798">MLKKEQEGFKEYAQRWCKLAAQVQLLITKREMVTMFIDTLPTPYYDKVVGNVASNFVDLVVVGERIDNASFAKKPVSEKKKGETNIVLVNPVFPQGKANAPSYPTQIHIKSRSAAAYTNSPLVPYIPPYQSQIDAGAATSSRLAEQGTRRQPRTLAPNSHAIYGVAPLFAGTKASPNNPSQALGATIPEELRPQCQLQLPLWGHRTRHWKMLELETQSSRPFGWRATRLPGLGRCDNKCNNHKNRDEDEGANRREEEENVVESALVVYIEGNGNPHPNPLIIHYNSASKPRVPFIIQVPTKPV</sequence>
<dbReference type="EMBL" id="QJKJ01011566">
    <property type="protein sequence ID" value="RDX70795.1"/>
    <property type="molecule type" value="Genomic_DNA"/>
</dbReference>
<feature type="non-terminal residue" evidence="1">
    <location>
        <position position="1"/>
    </location>
</feature>
<proteinExistence type="predicted"/>
<evidence type="ECO:0000313" key="2">
    <source>
        <dbReference type="Proteomes" id="UP000257109"/>
    </source>
</evidence>
<evidence type="ECO:0000313" key="1">
    <source>
        <dbReference type="EMBL" id="RDX70795.1"/>
    </source>
</evidence>
<dbReference type="Proteomes" id="UP000257109">
    <property type="component" value="Unassembled WGS sequence"/>
</dbReference>
<keyword evidence="2" id="KW-1185">Reference proteome</keyword>
<protein>
    <recommendedName>
        <fullName evidence="3">Retrotransposon gag domain-containing protein</fullName>
    </recommendedName>
</protein>